<dbReference type="EMBL" id="OX395129">
    <property type="protein sequence ID" value="CAI5773658.1"/>
    <property type="molecule type" value="Genomic_DNA"/>
</dbReference>
<evidence type="ECO:0000313" key="3">
    <source>
        <dbReference type="Proteomes" id="UP001178461"/>
    </source>
</evidence>
<proteinExistence type="predicted"/>
<dbReference type="AlphaFoldDB" id="A0AA35KB52"/>
<keyword evidence="3" id="KW-1185">Reference proteome</keyword>
<evidence type="ECO:0000256" key="1">
    <source>
        <dbReference type="SAM" id="SignalP"/>
    </source>
</evidence>
<accession>A0AA35KB52</accession>
<reference evidence="2" key="1">
    <citation type="submission" date="2022-12" db="EMBL/GenBank/DDBJ databases">
        <authorList>
            <person name="Alioto T."/>
            <person name="Alioto T."/>
            <person name="Gomez Garrido J."/>
        </authorList>
    </citation>
    <scope>NUCLEOTIDE SEQUENCE</scope>
</reference>
<evidence type="ECO:0000313" key="2">
    <source>
        <dbReference type="EMBL" id="CAI5773658.1"/>
    </source>
</evidence>
<name>A0AA35KB52_9SAUR</name>
<evidence type="ECO:0008006" key="4">
    <source>
        <dbReference type="Google" id="ProtNLM"/>
    </source>
</evidence>
<gene>
    <name evidence="2" type="ORF">PODLI_1B031063</name>
</gene>
<dbReference type="InterPro" id="IPR013783">
    <property type="entry name" value="Ig-like_fold"/>
</dbReference>
<dbReference type="Gene3D" id="2.60.40.10">
    <property type="entry name" value="Immunoglobulins"/>
    <property type="match status" value="1"/>
</dbReference>
<feature type="chain" id="PRO_5041349254" description="Ig-like domain-containing protein" evidence="1">
    <location>
        <begin position="31"/>
        <end position="152"/>
    </location>
</feature>
<protein>
    <recommendedName>
        <fullName evidence="4">Ig-like domain-containing protein</fullName>
    </recommendedName>
</protein>
<feature type="signal peptide" evidence="1">
    <location>
        <begin position="1"/>
        <end position="30"/>
    </location>
</feature>
<keyword evidence="1" id="KW-0732">Signal</keyword>
<sequence>MSSATGLRHQARCLLLALICSSTSFQDVAANVQPHISSDLVVQKPSCGKQIRILCEGYTDYEDSGIMYWLANGQFVSELYPRGEVSEGRTEEKAKGVGLRSAKGCHLEAETAIQESAWQSPRADRQQQRLRTFEQELRRDARDRRAAQQHSS</sequence>
<organism evidence="2 3">
    <name type="scientific">Podarcis lilfordi</name>
    <name type="common">Lilford's wall lizard</name>
    <dbReference type="NCBI Taxonomy" id="74358"/>
    <lineage>
        <taxon>Eukaryota</taxon>
        <taxon>Metazoa</taxon>
        <taxon>Chordata</taxon>
        <taxon>Craniata</taxon>
        <taxon>Vertebrata</taxon>
        <taxon>Euteleostomi</taxon>
        <taxon>Lepidosauria</taxon>
        <taxon>Squamata</taxon>
        <taxon>Bifurcata</taxon>
        <taxon>Unidentata</taxon>
        <taxon>Episquamata</taxon>
        <taxon>Laterata</taxon>
        <taxon>Lacertibaenia</taxon>
        <taxon>Lacertidae</taxon>
        <taxon>Podarcis</taxon>
    </lineage>
</organism>
<dbReference type="Proteomes" id="UP001178461">
    <property type="component" value="Chromosome 4"/>
</dbReference>